<keyword evidence="2" id="KW-1185">Reference proteome</keyword>
<reference evidence="1 2" key="1">
    <citation type="submission" date="2024-09" db="EMBL/GenBank/DDBJ databases">
        <authorList>
            <person name="Sun Q."/>
            <person name="Mori K."/>
        </authorList>
    </citation>
    <scope>NUCLEOTIDE SEQUENCE [LARGE SCALE GENOMIC DNA]</scope>
    <source>
        <strain evidence="1 2">TBRC 4938</strain>
    </source>
</reference>
<dbReference type="RefSeq" id="WP_377260475.1">
    <property type="nucleotide sequence ID" value="NZ_JBHMAA010000013.1"/>
</dbReference>
<evidence type="ECO:0000313" key="1">
    <source>
        <dbReference type="EMBL" id="MFB9949461.1"/>
    </source>
</evidence>
<sequence length="109" mass="11972">MREKLKIYRLVPLAAPDDPNWQNAPPHGEVVVRARTAGDARLVASDAELDFTEIDASPAEGNSTDMASAFRNEKLYTVIEDESGRYEADGRRGVVGGRVRTDNIISTQL</sequence>
<comment type="caution">
    <text evidence="1">The sequence shown here is derived from an EMBL/GenBank/DDBJ whole genome shotgun (WGS) entry which is preliminary data.</text>
</comment>
<accession>A0ABV6AFT8</accession>
<name>A0ABV6AFT8_9HYPH</name>
<dbReference type="Proteomes" id="UP001589692">
    <property type="component" value="Unassembled WGS sequence"/>
</dbReference>
<dbReference type="EMBL" id="JBHMAA010000013">
    <property type="protein sequence ID" value="MFB9949461.1"/>
    <property type="molecule type" value="Genomic_DNA"/>
</dbReference>
<gene>
    <name evidence="1" type="ORF">ACFFP0_11415</name>
</gene>
<evidence type="ECO:0000313" key="2">
    <source>
        <dbReference type="Proteomes" id="UP001589692"/>
    </source>
</evidence>
<proteinExistence type="predicted"/>
<protein>
    <submittedName>
        <fullName evidence="1">Uncharacterized protein</fullName>
    </submittedName>
</protein>
<organism evidence="1 2">
    <name type="scientific">Rhizobium puerariae</name>
    <dbReference type="NCBI Taxonomy" id="1585791"/>
    <lineage>
        <taxon>Bacteria</taxon>
        <taxon>Pseudomonadati</taxon>
        <taxon>Pseudomonadota</taxon>
        <taxon>Alphaproteobacteria</taxon>
        <taxon>Hyphomicrobiales</taxon>
        <taxon>Rhizobiaceae</taxon>
        <taxon>Rhizobium/Agrobacterium group</taxon>
        <taxon>Rhizobium</taxon>
    </lineage>
</organism>